<feature type="region of interest" description="Disordered" evidence="1">
    <location>
        <begin position="1"/>
        <end position="22"/>
    </location>
</feature>
<keyword evidence="3" id="KW-1185">Reference proteome</keyword>
<name>A0AAP0JQI4_9MAGN</name>
<dbReference type="EMBL" id="JBBNAE010000003">
    <property type="protein sequence ID" value="KAK9138001.1"/>
    <property type="molecule type" value="Genomic_DNA"/>
</dbReference>
<proteinExistence type="predicted"/>
<sequence length="72" mass="8431">MPNVGRNNSGGKGMSNRRRKRIEIPRAIAHENHVLMTKVLHRETKWIKLNRAIVIFSELTNRYTIFNEMGNN</sequence>
<evidence type="ECO:0000256" key="1">
    <source>
        <dbReference type="SAM" id="MobiDB-lite"/>
    </source>
</evidence>
<reference evidence="2 3" key="1">
    <citation type="submission" date="2024-01" db="EMBL/GenBank/DDBJ databases">
        <title>Genome assemblies of Stephania.</title>
        <authorList>
            <person name="Yang L."/>
        </authorList>
    </citation>
    <scope>NUCLEOTIDE SEQUENCE [LARGE SCALE GENOMIC DNA]</scope>
    <source>
        <strain evidence="2">QJT</strain>
        <tissue evidence="2">Leaf</tissue>
    </source>
</reference>
<accession>A0AAP0JQI4</accession>
<dbReference type="AlphaFoldDB" id="A0AAP0JQI4"/>
<evidence type="ECO:0000313" key="3">
    <source>
        <dbReference type="Proteomes" id="UP001417504"/>
    </source>
</evidence>
<evidence type="ECO:0000313" key="2">
    <source>
        <dbReference type="EMBL" id="KAK9138001.1"/>
    </source>
</evidence>
<protein>
    <submittedName>
        <fullName evidence="2">Uncharacterized protein</fullName>
    </submittedName>
</protein>
<dbReference type="Proteomes" id="UP001417504">
    <property type="component" value="Unassembled WGS sequence"/>
</dbReference>
<gene>
    <name evidence="2" type="ORF">Sjap_008595</name>
</gene>
<organism evidence="2 3">
    <name type="scientific">Stephania japonica</name>
    <dbReference type="NCBI Taxonomy" id="461633"/>
    <lineage>
        <taxon>Eukaryota</taxon>
        <taxon>Viridiplantae</taxon>
        <taxon>Streptophyta</taxon>
        <taxon>Embryophyta</taxon>
        <taxon>Tracheophyta</taxon>
        <taxon>Spermatophyta</taxon>
        <taxon>Magnoliopsida</taxon>
        <taxon>Ranunculales</taxon>
        <taxon>Menispermaceae</taxon>
        <taxon>Menispermoideae</taxon>
        <taxon>Cissampelideae</taxon>
        <taxon>Stephania</taxon>
    </lineage>
</organism>
<comment type="caution">
    <text evidence="2">The sequence shown here is derived from an EMBL/GenBank/DDBJ whole genome shotgun (WGS) entry which is preliminary data.</text>
</comment>